<evidence type="ECO:0000313" key="3">
    <source>
        <dbReference type="Proteomes" id="UP001501772"/>
    </source>
</evidence>
<organism evidence="2 3">
    <name type="scientific">Pedobacter jeongneungensis</name>
    <dbReference type="NCBI Taxonomy" id="947309"/>
    <lineage>
        <taxon>Bacteria</taxon>
        <taxon>Pseudomonadati</taxon>
        <taxon>Bacteroidota</taxon>
        <taxon>Sphingobacteriia</taxon>
        <taxon>Sphingobacteriales</taxon>
        <taxon>Sphingobacteriaceae</taxon>
        <taxon>Pedobacter</taxon>
    </lineage>
</organism>
<protein>
    <submittedName>
        <fullName evidence="2">Alkaline phosphatase</fullName>
    </submittedName>
</protein>
<name>A0ABP8BNL3_9SPHI</name>
<feature type="signal peptide" evidence="1">
    <location>
        <begin position="1"/>
        <end position="22"/>
    </location>
</feature>
<evidence type="ECO:0000313" key="2">
    <source>
        <dbReference type="EMBL" id="GAA4211348.1"/>
    </source>
</evidence>
<dbReference type="Pfam" id="PF01663">
    <property type="entry name" value="Phosphodiest"/>
    <property type="match status" value="1"/>
</dbReference>
<dbReference type="PANTHER" id="PTHR10151:SF120">
    <property type="entry name" value="BIS(5'-ADENOSYL)-TRIPHOSPHATASE"/>
    <property type="match status" value="1"/>
</dbReference>
<dbReference type="EMBL" id="BAABBY010000011">
    <property type="protein sequence ID" value="GAA4211348.1"/>
    <property type="molecule type" value="Genomic_DNA"/>
</dbReference>
<comment type="caution">
    <text evidence="2">The sequence shown here is derived from an EMBL/GenBank/DDBJ whole genome shotgun (WGS) entry which is preliminary data.</text>
</comment>
<dbReference type="SUPFAM" id="SSF53649">
    <property type="entry name" value="Alkaline phosphatase-like"/>
    <property type="match status" value="1"/>
</dbReference>
<reference evidence="3" key="1">
    <citation type="journal article" date="2019" name="Int. J. Syst. Evol. Microbiol.">
        <title>The Global Catalogue of Microorganisms (GCM) 10K type strain sequencing project: providing services to taxonomists for standard genome sequencing and annotation.</title>
        <authorList>
            <consortium name="The Broad Institute Genomics Platform"/>
            <consortium name="The Broad Institute Genome Sequencing Center for Infectious Disease"/>
            <person name="Wu L."/>
            <person name="Ma J."/>
        </authorList>
    </citation>
    <scope>NUCLEOTIDE SEQUENCE [LARGE SCALE GENOMIC DNA]</scope>
    <source>
        <strain evidence="3">JCM 17626</strain>
    </source>
</reference>
<dbReference type="InterPro" id="IPR017850">
    <property type="entry name" value="Alkaline_phosphatase_core_sf"/>
</dbReference>
<keyword evidence="3" id="KW-1185">Reference proteome</keyword>
<dbReference type="CDD" id="cd00016">
    <property type="entry name" value="ALP_like"/>
    <property type="match status" value="1"/>
</dbReference>
<dbReference type="PANTHER" id="PTHR10151">
    <property type="entry name" value="ECTONUCLEOTIDE PYROPHOSPHATASE/PHOSPHODIESTERASE"/>
    <property type="match status" value="1"/>
</dbReference>
<dbReference type="Proteomes" id="UP001501772">
    <property type="component" value="Unassembled WGS sequence"/>
</dbReference>
<accession>A0ABP8BNL3</accession>
<dbReference type="Gene3D" id="3.40.720.10">
    <property type="entry name" value="Alkaline Phosphatase, subunit A"/>
    <property type="match status" value="1"/>
</dbReference>
<sequence length="298" mass="32831">MKMKKFLKSTFLLLFLSVFVQAQSKKIKHIILIGCDGFGGYALQEANMPNLKALMANGSWTDKARCVLPSSSAVNWASLLMGAGPTEHGYTEWNSKVPEIPSVTKTSYGIFPTIFSVIRDQKKTAKTAVVYSWNGIGYLFEKEAVSIVVDGKEKDDFCTDTAAAIIKKEKPYFTFLHLDEPDNTGHAIGHRTPAYYKQLELVDQRIGKIVKAVNDAGISDETIILVTADHGGTGKGHGGKSLDEVQIPWIISGPGVQKNHEIKNVIITYDTAATLAWLMRLQQPQSWRGKPVLEAFGK</sequence>
<feature type="chain" id="PRO_5047240922" evidence="1">
    <location>
        <begin position="23"/>
        <end position="298"/>
    </location>
</feature>
<keyword evidence="1" id="KW-0732">Signal</keyword>
<proteinExistence type="predicted"/>
<dbReference type="InterPro" id="IPR002591">
    <property type="entry name" value="Phosphodiest/P_Trfase"/>
</dbReference>
<gene>
    <name evidence="2" type="ORF">GCM10022289_40290</name>
</gene>
<evidence type="ECO:0000256" key="1">
    <source>
        <dbReference type="SAM" id="SignalP"/>
    </source>
</evidence>